<dbReference type="SMART" id="SM00530">
    <property type="entry name" value="HTH_XRE"/>
    <property type="match status" value="1"/>
</dbReference>
<dbReference type="GO" id="GO:0003677">
    <property type="term" value="F:DNA binding"/>
    <property type="evidence" value="ECO:0007669"/>
    <property type="project" value="InterPro"/>
</dbReference>
<dbReference type="Proteomes" id="UP000033566">
    <property type="component" value="Chromosome"/>
</dbReference>
<gene>
    <name evidence="2" type="ORF">UL81_02925</name>
</gene>
<feature type="domain" description="HTH cro/C1-type" evidence="1">
    <location>
        <begin position="17"/>
        <end position="71"/>
    </location>
</feature>
<dbReference type="KEGG" id="ccj:UL81_02925"/>
<dbReference type="PROSITE" id="PS50943">
    <property type="entry name" value="HTH_CROC1"/>
    <property type="match status" value="1"/>
</dbReference>
<dbReference type="AlphaFoldDB" id="A0A0F6T9X2"/>
<dbReference type="Pfam" id="PF01381">
    <property type="entry name" value="HTH_3"/>
    <property type="match status" value="1"/>
</dbReference>
<dbReference type="Gene3D" id="1.10.260.40">
    <property type="entry name" value="lambda repressor-like DNA-binding domains"/>
    <property type="match status" value="1"/>
</dbReference>
<dbReference type="RefSeq" id="WP_046453237.1">
    <property type="nucleotide sequence ID" value="NZ_CP011311.1"/>
</dbReference>
<keyword evidence="3" id="KW-1185">Reference proteome</keyword>
<dbReference type="EMBL" id="CP011311">
    <property type="protein sequence ID" value="AKE38566.1"/>
    <property type="molecule type" value="Genomic_DNA"/>
</dbReference>
<dbReference type="HOGENOM" id="CLU_066192_47_3_11"/>
<organism evidence="2 3">
    <name type="scientific">Corynebacterium camporealensis</name>
    <dbReference type="NCBI Taxonomy" id="161896"/>
    <lineage>
        <taxon>Bacteria</taxon>
        <taxon>Bacillati</taxon>
        <taxon>Actinomycetota</taxon>
        <taxon>Actinomycetes</taxon>
        <taxon>Mycobacteriales</taxon>
        <taxon>Corynebacteriaceae</taxon>
        <taxon>Corynebacterium</taxon>
    </lineage>
</organism>
<dbReference type="PATRIC" id="fig|161896.4.peg.576"/>
<dbReference type="CDD" id="cd00093">
    <property type="entry name" value="HTH_XRE"/>
    <property type="match status" value="1"/>
</dbReference>
<evidence type="ECO:0000313" key="3">
    <source>
        <dbReference type="Proteomes" id="UP000033566"/>
    </source>
</evidence>
<accession>A0A0F6T9X2</accession>
<evidence type="ECO:0000313" key="2">
    <source>
        <dbReference type="EMBL" id="AKE38566.1"/>
    </source>
</evidence>
<proteinExistence type="predicted"/>
<protein>
    <submittedName>
        <fullName evidence="2">Putative transcriptional regulator</fullName>
    </submittedName>
</protein>
<dbReference type="InterPro" id="IPR001387">
    <property type="entry name" value="Cro/C1-type_HTH"/>
</dbReference>
<sequence length="84" mass="9417">MNRGSAVEAAVEIGQTIRAQRREYNVTQKDLAQRLDMSEKTLRAIERGSSSAKLESTLRVITALGLQFQVRRHTDRTYGASLLP</sequence>
<reference evidence="2 3" key="1">
    <citation type="journal article" date="2015" name="Genome Announc.">
        <title>Complete Genome Sequence of Corynebacterium camporealensis DSM 44610, Isolated from the Milk of a Manchega Sheep with Subclinical Mastitis.</title>
        <authorList>
            <person name="Ruckert C."/>
            <person name="Albersmeier A."/>
            <person name="Winkler A."/>
            <person name="Tauch A."/>
        </authorList>
    </citation>
    <scope>NUCLEOTIDE SEQUENCE [LARGE SCALE GENOMIC DNA]</scope>
    <source>
        <strain evidence="2 3">DSM 44610</strain>
    </source>
</reference>
<dbReference type="InterPro" id="IPR010982">
    <property type="entry name" value="Lambda_DNA-bd_dom_sf"/>
</dbReference>
<evidence type="ECO:0000259" key="1">
    <source>
        <dbReference type="PROSITE" id="PS50943"/>
    </source>
</evidence>
<dbReference type="SUPFAM" id="SSF47413">
    <property type="entry name" value="lambda repressor-like DNA-binding domains"/>
    <property type="match status" value="1"/>
</dbReference>
<dbReference type="OrthoDB" id="3255837at2"/>
<name>A0A0F6T9X2_9CORY</name>